<evidence type="ECO:0000313" key="2">
    <source>
        <dbReference type="EMBL" id="SDF94703.1"/>
    </source>
</evidence>
<dbReference type="Pfam" id="PF00107">
    <property type="entry name" value="ADH_zinc_N"/>
    <property type="match status" value="1"/>
</dbReference>
<protein>
    <submittedName>
        <fullName evidence="2">Putative quinone oxidoreductase, YhdH/YhfP family</fullName>
    </submittedName>
</protein>
<reference evidence="2 3" key="1">
    <citation type="submission" date="2016-10" db="EMBL/GenBank/DDBJ databases">
        <authorList>
            <person name="de Groot N.N."/>
        </authorList>
    </citation>
    <scope>NUCLEOTIDE SEQUENCE [LARGE SCALE GENOMIC DNA]</scope>
    <source>
        <strain evidence="2 3">BH539</strain>
    </source>
</reference>
<dbReference type="PANTHER" id="PTHR43677">
    <property type="entry name" value="SHORT-CHAIN DEHYDROGENASE/REDUCTASE"/>
    <property type="match status" value="1"/>
</dbReference>
<proteinExistence type="predicted"/>
<dbReference type="OrthoDB" id="9782155at2"/>
<dbReference type="InterPro" id="IPR020843">
    <property type="entry name" value="ER"/>
</dbReference>
<dbReference type="STRING" id="284577.SAMN05216571_103138"/>
<dbReference type="AlphaFoldDB" id="A0A1G7Q891"/>
<dbReference type="EMBL" id="FNCI01000003">
    <property type="protein sequence ID" value="SDF94703.1"/>
    <property type="molecule type" value="Genomic_DNA"/>
</dbReference>
<dbReference type="RefSeq" id="WP_092523864.1">
    <property type="nucleotide sequence ID" value="NZ_FNCI01000003.1"/>
</dbReference>
<dbReference type="NCBIfam" id="TIGR02823">
    <property type="entry name" value="oxido_YhdH"/>
    <property type="match status" value="1"/>
</dbReference>
<dbReference type="GO" id="GO:0043957">
    <property type="term" value="F:acryloyl-CoA reductase (NADPH) activity"/>
    <property type="evidence" value="ECO:0007669"/>
    <property type="project" value="TreeGrafter"/>
</dbReference>
<dbReference type="Gene3D" id="3.40.50.720">
    <property type="entry name" value="NAD(P)-binding Rossmann-like Domain"/>
    <property type="match status" value="1"/>
</dbReference>
<dbReference type="InterPro" id="IPR013149">
    <property type="entry name" value="ADH-like_C"/>
</dbReference>
<dbReference type="SUPFAM" id="SSF50129">
    <property type="entry name" value="GroES-like"/>
    <property type="match status" value="1"/>
</dbReference>
<gene>
    <name evidence="2" type="ORF">SAMN05216571_103138</name>
</gene>
<dbReference type="Proteomes" id="UP000198641">
    <property type="component" value="Unassembled WGS sequence"/>
</dbReference>
<feature type="domain" description="Enoyl reductase (ER)" evidence="1">
    <location>
        <begin position="9"/>
        <end position="323"/>
    </location>
</feature>
<dbReference type="Gene3D" id="3.90.180.10">
    <property type="entry name" value="Medium-chain alcohol dehydrogenases, catalytic domain"/>
    <property type="match status" value="1"/>
</dbReference>
<accession>A0A1G7Q891</accession>
<dbReference type="CDD" id="cd08288">
    <property type="entry name" value="MDR_yhdh"/>
    <property type="match status" value="1"/>
</dbReference>
<dbReference type="InterPro" id="IPR013154">
    <property type="entry name" value="ADH-like_N"/>
</dbReference>
<name>A0A1G7Q891_9GAMM</name>
<keyword evidence="3" id="KW-1185">Reference proteome</keyword>
<dbReference type="InterPro" id="IPR014188">
    <property type="entry name" value="Acrylyl-CoA_reductase_AcuI"/>
</dbReference>
<dbReference type="SMART" id="SM00829">
    <property type="entry name" value="PKS_ER"/>
    <property type="match status" value="1"/>
</dbReference>
<evidence type="ECO:0000259" key="1">
    <source>
        <dbReference type="SMART" id="SM00829"/>
    </source>
</evidence>
<evidence type="ECO:0000313" key="3">
    <source>
        <dbReference type="Proteomes" id="UP000198641"/>
    </source>
</evidence>
<dbReference type="InterPro" id="IPR036291">
    <property type="entry name" value="NAD(P)-bd_dom_sf"/>
</dbReference>
<dbReference type="InterPro" id="IPR011032">
    <property type="entry name" value="GroES-like_sf"/>
</dbReference>
<sequence length="327" mass="34348">MFKAILIEKDDAGYRAELTELDDAQLPEGEVTVRVEYSTLNYKDALAITGKGPVVRRFPMVPGIDLAGTVEASDSANFAPGDRVLLNGWGVGEGHWGGLAQKARLKAEWLIPLPEAFSAKQAMAIGTAGYTAMLSVMALERNGLTPAAGPVLVTGANGGVGSFSIALLAALGYEVMASTGRPEEADYLKRLGASEIIDRAELTEKGKPLAKERWAGAIDSAGSHTLANVCAGTRYGGVVAACGLAQGMDFPATVAPFILRGVTLAGIDSVMRPREDRLAAWSRLAETLDTAILDEIAHEIGLGEAIETAGQLIEGKVRGRMVVDVSR</sequence>
<dbReference type="SUPFAM" id="SSF51735">
    <property type="entry name" value="NAD(P)-binding Rossmann-fold domains"/>
    <property type="match status" value="1"/>
</dbReference>
<dbReference type="InterPro" id="IPR051397">
    <property type="entry name" value="Zn-ADH-like_protein"/>
</dbReference>
<organism evidence="2 3">
    <name type="scientific">Onishia taeanensis</name>
    <dbReference type="NCBI Taxonomy" id="284577"/>
    <lineage>
        <taxon>Bacteria</taxon>
        <taxon>Pseudomonadati</taxon>
        <taxon>Pseudomonadota</taxon>
        <taxon>Gammaproteobacteria</taxon>
        <taxon>Oceanospirillales</taxon>
        <taxon>Halomonadaceae</taxon>
        <taxon>Onishia</taxon>
    </lineage>
</organism>
<dbReference type="PANTHER" id="PTHR43677:SF1">
    <property type="entry name" value="ACRYLYL-COA REDUCTASE ACUI-RELATED"/>
    <property type="match status" value="1"/>
</dbReference>
<dbReference type="Pfam" id="PF08240">
    <property type="entry name" value="ADH_N"/>
    <property type="match status" value="1"/>
</dbReference>